<feature type="domain" description="RNase H type-1" evidence="2">
    <location>
        <begin position="297"/>
        <end position="380"/>
    </location>
</feature>
<evidence type="ECO:0000259" key="2">
    <source>
        <dbReference type="Pfam" id="PF13456"/>
    </source>
</evidence>
<dbReference type="PANTHER" id="PTHR48475:SF2">
    <property type="entry name" value="RIBONUCLEASE H"/>
    <property type="match status" value="1"/>
</dbReference>
<dbReference type="InterPro" id="IPR012337">
    <property type="entry name" value="RNaseH-like_sf"/>
</dbReference>
<sequence length="610" mass="70221">MAEEDEEKTTFITSQGIFCYSKMSFELKNVRATYQRLVDKAFQKQIGRNLEVYVDDLVIKSRTEQEVIRDIKETFKTLREINMKLNPKKCTFGMREGMFLRYKVNADGLKVCPDKVEVVLSLPSPKCLKDVQKLNGKLASLNIFLSKSAEKSLPFFKTLKKCTKKSDFQWTTEAKMAFKQMKTFIAKLPMLTAPKEKKLIIYLAAAKEAISAVLMTEKDGKQIPIYFVSRALQGTQINYIPMEKLILDLKNMTFIIDQEHQSRIDSSIFHVERPNDYPPDTPIEDKEELPDPWILFTDGEAKYEALIAGLRIAEQMGVKNLQANVDSRLMANQVNETYVAKDPGMIKYLEKVKNLASTFKEFSIKQKKRKKAKVVRRKARRYAVTNGVLYKKSFLGPWLDCAGPLEANYVLREIHEGSCSMHTSPWSVVEKALRSGYYWSIMHADARRLIRECNDYQAHRTMIKSSNGETPFLLTYGTEAVILVEIGMPTLRTAEVDMIKNDEALEINLDLLEEKREQAAIQEARSKVVMEKYYNARVRNTSFKPGDLVYRSNEASHEEDGGKLGPKWEGPYKVTEALEKGAYKLRDRNENVLPRTWNVCNLKKCYVHEM</sequence>
<dbReference type="Gene3D" id="3.30.70.270">
    <property type="match status" value="2"/>
</dbReference>
<name>A0A699HFV4_TANCI</name>
<dbReference type="Gene3D" id="3.30.420.10">
    <property type="entry name" value="Ribonuclease H-like superfamily/Ribonuclease H"/>
    <property type="match status" value="1"/>
</dbReference>
<dbReference type="InterPro" id="IPR041577">
    <property type="entry name" value="RT_RNaseH_2"/>
</dbReference>
<accession>A0A699HFV4</accession>
<dbReference type="InterPro" id="IPR043502">
    <property type="entry name" value="DNA/RNA_pol_sf"/>
</dbReference>
<feature type="domain" description="Reverse transcriptase" evidence="1">
    <location>
        <begin position="2"/>
        <end position="100"/>
    </location>
</feature>
<protein>
    <submittedName>
        <fullName evidence="4">Reverse transcriptase domain-containing protein</fullName>
    </submittedName>
</protein>
<reference evidence="4" key="1">
    <citation type="journal article" date="2019" name="Sci. Rep.">
        <title>Draft genome of Tanacetum cinerariifolium, the natural source of mosquito coil.</title>
        <authorList>
            <person name="Yamashiro T."/>
            <person name="Shiraishi A."/>
            <person name="Satake H."/>
            <person name="Nakayama K."/>
        </authorList>
    </citation>
    <scope>NUCLEOTIDE SEQUENCE</scope>
</reference>
<dbReference type="SUPFAM" id="SSF56672">
    <property type="entry name" value="DNA/RNA polymerases"/>
    <property type="match status" value="1"/>
</dbReference>
<keyword evidence="4" id="KW-0548">Nucleotidyltransferase</keyword>
<dbReference type="Pfam" id="PF13456">
    <property type="entry name" value="RVT_3"/>
    <property type="match status" value="1"/>
</dbReference>
<keyword evidence="4" id="KW-0808">Transferase</keyword>
<dbReference type="InterPro" id="IPR000477">
    <property type="entry name" value="RT_dom"/>
</dbReference>
<dbReference type="InterPro" id="IPR002156">
    <property type="entry name" value="RNaseH_domain"/>
</dbReference>
<dbReference type="EMBL" id="BKCJ010151153">
    <property type="protein sequence ID" value="GEY09109.1"/>
    <property type="molecule type" value="Genomic_DNA"/>
</dbReference>
<dbReference type="SUPFAM" id="SSF53098">
    <property type="entry name" value="Ribonuclease H-like"/>
    <property type="match status" value="1"/>
</dbReference>
<organism evidence="4">
    <name type="scientific">Tanacetum cinerariifolium</name>
    <name type="common">Dalmatian daisy</name>
    <name type="synonym">Chrysanthemum cinerariifolium</name>
    <dbReference type="NCBI Taxonomy" id="118510"/>
    <lineage>
        <taxon>Eukaryota</taxon>
        <taxon>Viridiplantae</taxon>
        <taxon>Streptophyta</taxon>
        <taxon>Embryophyta</taxon>
        <taxon>Tracheophyta</taxon>
        <taxon>Spermatophyta</taxon>
        <taxon>Magnoliopsida</taxon>
        <taxon>eudicotyledons</taxon>
        <taxon>Gunneridae</taxon>
        <taxon>Pentapetalae</taxon>
        <taxon>asterids</taxon>
        <taxon>campanulids</taxon>
        <taxon>Asterales</taxon>
        <taxon>Asteraceae</taxon>
        <taxon>Asteroideae</taxon>
        <taxon>Anthemideae</taxon>
        <taxon>Anthemidinae</taxon>
        <taxon>Tanacetum</taxon>
    </lineage>
</organism>
<dbReference type="PANTHER" id="PTHR48475">
    <property type="entry name" value="RIBONUCLEASE H"/>
    <property type="match status" value="1"/>
</dbReference>
<dbReference type="Pfam" id="PF17919">
    <property type="entry name" value="RT_RNaseH_2"/>
    <property type="match status" value="1"/>
</dbReference>
<dbReference type="GO" id="GO:0003676">
    <property type="term" value="F:nucleic acid binding"/>
    <property type="evidence" value="ECO:0007669"/>
    <property type="project" value="InterPro"/>
</dbReference>
<gene>
    <name evidence="4" type="ORF">Tci_381083</name>
</gene>
<dbReference type="GO" id="GO:0003964">
    <property type="term" value="F:RNA-directed DNA polymerase activity"/>
    <property type="evidence" value="ECO:0007669"/>
    <property type="project" value="UniProtKB-KW"/>
</dbReference>
<dbReference type="InterPro" id="IPR043128">
    <property type="entry name" value="Rev_trsase/Diguanyl_cyclase"/>
</dbReference>
<evidence type="ECO:0000259" key="3">
    <source>
        <dbReference type="Pfam" id="PF17919"/>
    </source>
</evidence>
<dbReference type="GO" id="GO:0004523">
    <property type="term" value="F:RNA-DNA hybrid ribonuclease activity"/>
    <property type="evidence" value="ECO:0007669"/>
    <property type="project" value="InterPro"/>
</dbReference>
<comment type="caution">
    <text evidence="4">The sequence shown here is derived from an EMBL/GenBank/DDBJ whole genome shotgun (WGS) entry which is preliminary data.</text>
</comment>
<dbReference type="CDD" id="cd01647">
    <property type="entry name" value="RT_LTR"/>
    <property type="match status" value="1"/>
</dbReference>
<proteinExistence type="predicted"/>
<evidence type="ECO:0000313" key="4">
    <source>
        <dbReference type="EMBL" id="GEY09109.1"/>
    </source>
</evidence>
<feature type="domain" description="Reverse transcriptase/retrotransposon-derived protein RNase H-like" evidence="3">
    <location>
        <begin position="170"/>
        <end position="247"/>
    </location>
</feature>
<dbReference type="AlphaFoldDB" id="A0A699HFV4"/>
<dbReference type="InterPro" id="IPR036397">
    <property type="entry name" value="RNaseH_sf"/>
</dbReference>
<keyword evidence="4" id="KW-0695">RNA-directed DNA polymerase</keyword>
<evidence type="ECO:0000259" key="1">
    <source>
        <dbReference type="Pfam" id="PF00078"/>
    </source>
</evidence>
<dbReference type="Pfam" id="PF00078">
    <property type="entry name" value="RVT_1"/>
    <property type="match status" value="1"/>
</dbReference>